<dbReference type="Pfam" id="PF00583">
    <property type="entry name" value="Acetyltransf_1"/>
    <property type="match status" value="1"/>
</dbReference>
<evidence type="ECO:0000256" key="2">
    <source>
        <dbReference type="ARBA" id="ARBA00022679"/>
    </source>
</evidence>
<dbReference type="FunFam" id="3.40.630.30:FF:000064">
    <property type="entry name" value="GNAT family acetyltransferase"/>
    <property type="match status" value="1"/>
</dbReference>
<dbReference type="GO" id="GO:0008080">
    <property type="term" value="F:N-acetyltransferase activity"/>
    <property type="evidence" value="ECO:0007669"/>
    <property type="project" value="UniProtKB-ARBA"/>
</dbReference>
<gene>
    <name evidence="5" type="ORF">AWW68_12520</name>
</gene>
<feature type="domain" description="N-acetyltransferase" evidence="4">
    <location>
        <begin position="3"/>
        <end position="146"/>
    </location>
</feature>
<dbReference type="RefSeq" id="WP_068221907.1">
    <property type="nucleotide sequence ID" value="NZ_CP139724.1"/>
</dbReference>
<keyword evidence="3" id="KW-0012">Acyltransferase</keyword>
<organism evidence="5 6">
    <name type="scientific">Roseivirga spongicola</name>
    <dbReference type="NCBI Taxonomy" id="333140"/>
    <lineage>
        <taxon>Bacteria</taxon>
        <taxon>Pseudomonadati</taxon>
        <taxon>Bacteroidota</taxon>
        <taxon>Cytophagia</taxon>
        <taxon>Cytophagales</taxon>
        <taxon>Roseivirgaceae</taxon>
        <taxon>Roseivirga</taxon>
    </lineage>
</organism>
<sequence>MSIKIRPSVEADLPSIYALIKEFSIFQKTPEKVKITLEQMIEDQNDFKCLVAVDKDKVIGFSSYYFAYHSWTGKVIYLDDLYVQSAYRGQNIGNQLFDAVMEIGKFNRCIKMKWLVSDWNTKAQEFYKSRGATIESTEWICDLGFK</sequence>
<dbReference type="InterPro" id="IPR016181">
    <property type="entry name" value="Acyl_CoA_acyltransferase"/>
</dbReference>
<comment type="similarity">
    <text evidence="1">Belongs to the acetyltransferase family.</text>
</comment>
<dbReference type="PROSITE" id="PS51186">
    <property type="entry name" value="GNAT"/>
    <property type="match status" value="1"/>
</dbReference>
<dbReference type="SUPFAM" id="SSF55729">
    <property type="entry name" value="Acyl-CoA N-acyltransferases (Nat)"/>
    <property type="match status" value="1"/>
</dbReference>
<keyword evidence="2" id="KW-0808">Transferase</keyword>
<evidence type="ECO:0000313" key="6">
    <source>
        <dbReference type="Proteomes" id="UP000075606"/>
    </source>
</evidence>
<dbReference type="PANTHER" id="PTHR10545">
    <property type="entry name" value="DIAMINE N-ACETYLTRANSFERASE"/>
    <property type="match status" value="1"/>
</dbReference>
<dbReference type="STRING" id="333140.AWW68_12520"/>
<evidence type="ECO:0000256" key="1">
    <source>
        <dbReference type="ARBA" id="ARBA00008694"/>
    </source>
</evidence>
<evidence type="ECO:0000313" key="5">
    <source>
        <dbReference type="EMBL" id="KYG73512.1"/>
    </source>
</evidence>
<dbReference type="PANTHER" id="PTHR10545:SF29">
    <property type="entry name" value="GH14572P-RELATED"/>
    <property type="match status" value="1"/>
</dbReference>
<protein>
    <recommendedName>
        <fullName evidence="4">N-acetyltransferase domain-containing protein</fullName>
    </recommendedName>
</protein>
<dbReference type="EMBL" id="LRPC01000028">
    <property type="protein sequence ID" value="KYG73512.1"/>
    <property type="molecule type" value="Genomic_DNA"/>
</dbReference>
<name>A0A150X4H8_9BACT</name>
<keyword evidence="6" id="KW-1185">Reference proteome</keyword>
<comment type="caution">
    <text evidence="5">The sequence shown here is derived from an EMBL/GenBank/DDBJ whole genome shotgun (WGS) entry which is preliminary data.</text>
</comment>
<dbReference type="InterPro" id="IPR051016">
    <property type="entry name" value="Diverse_Substrate_AcTransf"/>
</dbReference>
<evidence type="ECO:0000256" key="3">
    <source>
        <dbReference type="ARBA" id="ARBA00023315"/>
    </source>
</evidence>
<dbReference type="Proteomes" id="UP000075606">
    <property type="component" value="Unassembled WGS sequence"/>
</dbReference>
<evidence type="ECO:0000259" key="4">
    <source>
        <dbReference type="PROSITE" id="PS51186"/>
    </source>
</evidence>
<accession>A0A150X4H8</accession>
<dbReference type="CDD" id="cd04301">
    <property type="entry name" value="NAT_SF"/>
    <property type="match status" value="1"/>
</dbReference>
<dbReference type="OrthoDB" id="9805924at2"/>
<dbReference type="AlphaFoldDB" id="A0A150X4H8"/>
<proteinExistence type="inferred from homology"/>
<dbReference type="Gene3D" id="3.40.630.30">
    <property type="match status" value="1"/>
</dbReference>
<dbReference type="InterPro" id="IPR000182">
    <property type="entry name" value="GNAT_dom"/>
</dbReference>
<reference evidence="5 6" key="1">
    <citation type="submission" date="2016-01" db="EMBL/GenBank/DDBJ databases">
        <title>Genome sequencing of Roseivirga spongicola UST030701-084.</title>
        <authorList>
            <person name="Selvaratnam C."/>
            <person name="Thevarajoo S."/>
            <person name="Goh K.M."/>
            <person name="Ee R."/>
            <person name="Chan K.-G."/>
            <person name="Chong C.S."/>
        </authorList>
    </citation>
    <scope>NUCLEOTIDE SEQUENCE [LARGE SCALE GENOMIC DNA]</scope>
    <source>
        <strain evidence="5 6">UST030701-084</strain>
    </source>
</reference>